<evidence type="ECO:0000313" key="1">
    <source>
        <dbReference type="EMBL" id="CAH0477911.1"/>
    </source>
</evidence>
<dbReference type="EMBL" id="CAKKTJ010000199">
    <property type="protein sequence ID" value="CAH0477911.1"/>
    <property type="molecule type" value="Genomic_DNA"/>
</dbReference>
<gene>
    <name evidence="1" type="ORF">PBS003_LOCUS4635</name>
</gene>
<sequence length="254" mass="28781">MYGETLLLVRKTNEKSQRMKTARLKSRLAKQQEVAKKLEKILLTRAQEQPYPLGHKLDFQANAVDFQGLLQYLDDAYSQVHAVLVANGYALEHRATAEATWNYFKELEETPGNTNLDTPNTIIEYFSEELVAGNSSTDVCIKQVVRRYVEAERDIVVWVASIVPLDIAQELFGGFTSRHRSYAIIKRAKASTPQCQLPLLQLISQIMLDTQTGIVSDPKYVRALTDCLLNDAARNIKADQQLIENVLMDQVLRP</sequence>
<dbReference type="PANTHER" id="PTHR35796:SF3">
    <property type="entry name" value="BHLH DOMAIN-CONTAINING PROTEIN"/>
    <property type="match status" value="1"/>
</dbReference>
<reference evidence="1" key="1">
    <citation type="submission" date="2021-11" db="EMBL/GenBank/DDBJ databases">
        <authorList>
            <person name="Islam A."/>
            <person name="Islam S."/>
            <person name="Flora M.S."/>
            <person name="Rahman M."/>
            <person name="Ziaur R.M."/>
            <person name="Epstein J.H."/>
            <person name="Hassan M."/>
            <person name="Klassen M."/>
            <person name="Woodard K."/>
            <person name="Webb A."/>
            <person name="Webby R.J."/>
            <person name="El Zowalaty M.E."/>
        </authorList>
    </citation>
    <scope>NUCLEOTIDE SEQUENCE</scope>
    <source>
        <strain evidence="1">Pbs3</strain>
    </source>
</reference>
<dbReference type="Proteomes" id="UP001160483">
    <property type="component" value="Unassembled WGS sequence"/>
</dbReference>
<organism evidence="1 2">
    <name type="scientific">Peronospora belbahrii</name>
    <dbReference type="NCBI Taxonomy" id="622444"/>
    <lineage>
        <taxon>Eukaryota</taxon>
        <taxon>Sar</taxon>
        <taxon>Stramenopiles</taxon>
        <taxon>Oomycota</taxon>
        <taxon>Peronosporomycetes</taxon>
        <taxon>Peronosporales</taxon>
        <taxon>Peronosporaceae</taxon>
        <taxon>Peronospora</taxon>
    </lineage>
</organism>
<name>A0AAU9LCX1_9STRA</name>
<comment type="caution">
    <text evidence="1">The sequence shown here is derived from an EMBL/GenBank/DDBJ whole genome shotgun (WGS) entry which is preliminary data.</text>
</comment>
<evidence type="ECO:0000313" key="2">
    <source>
        <dbReference type="Proteomes" id="UP001160483"/>
    </source>
</evidence>
<proteinExistence type="predicted"/>
<dbReference type="PANTHER" id="PTHR35796">
    <property type="entry name" value="HYPOTHETICAL CYTOSOLIC PROTEIN"/>
    <property type="match status" value="1"/>
</dbReference>
<accession>A0AAU9LCX1</accession>
<dbReference type="AlphaFoldDB" id="A0AAU9LCX1"/>
<protein>
    <submittedName>
        <fullName evidence="1">Uncharacterized protein</fullName>
    </submittedName>
</protein>